<comment type="caution">
    <text evidence="1">The sequence shown here is derived from an EMBL/GenBank/DDBJ whole genome shotgun (WGS) entry which is preliminary data.</text>
</comment>
<gene>
    <name evidence="1" type="primary">yqeC</name>
    <name evidence="1" type="ORF">ACJDUG_02205</name>
</gene>
<dbReference type="EMBL" id="JBJHZZ010000001">
    <property type="protein sequence ID" value="MFL0245788.1"/>
    <property type="molecule type" value="Genomic_DNA"/>
</dbReference>
<keyword evidence="2" id="KW-1185">Reference proteome</keyword>
<name>A0ABW8SZL5_9CLOT</name>
<dbReference type="InterPro" id="IPR017587">
    <property type="entry name" value="YqeC"/>
</dbReference>
<proteinExistence type="predicted"/>
<accession>A0ABW8SZL5</accession>
<sequence length="248" mass="28246">MKLSKILDIKVNSVISIVGAGGKSTLMYTLAQELRQDYKCLVTTTTKIYLPYKEQFDYMAIGTEEFNKLKYNPNKGIYVYGSSINDENKLIGVNPAELEIDIPNFQYLLIEADGSKRKPIKGWNSTEPVMLSATTNTIGVISIEAIGNKVNKDNVFRVKEFLNITNTSENDTITEANIVSLIFHKYGLFKNSTGEKILFINKVENEEQLIESEKLIDRILRENMKHFILDKIIVGSLLEKKYKLFNVK</sequence>
<evidence type="ECO:0000313" key="2">
    <source>
        <dbReference type="Proteomes" id="UP001623591"/>
    </source>
</evidence>
<dbReference type="Proteomes" id="UP001623591">
    <property type="component" value="Unassembled WGS sequence"/>
</dbReference>
<evidence type="ECO:0000313" key="1">
    <source>
        <dbReference type="EMBL" id="MFL0245788.1"/>
    </source>
</evidence>
<dbReference type="NCBIfam" id="TIGR03172">
    <property type="entry name" value="selenium cofactor biosynthesis protein YqeC"/>
    <property type="match status" value="1"/>
</dbReference>
<reference evidence="1 2" key="1">
    <citation type="submission" date="2024-11" db="EMBL/GenBank/DDBJ databases">
        <authorList>
            <person name="Heng Y.C."/>
            <person name="Lim A.C.H."/>
            <person name="Lee J.K.Y."/>
            <person name="Kittelmann S."/>
        </authorList>
    </citation>
    <scope>NUCLEOTIDE SEQUENCE [LARGE SCALE GENOMIC DNA]</scope>
    <source>
        <strain evidence="1 2">WILCCON 0185</strain>
    </source>
</reference>
<dbReference type="Pfam" id="PF19842">
    <property type="entry name" value="YqeC"/>
    <property type="match status" value="1"/>
</dbReference>
<protein>
    <submittedName>
        <fullName evidence="1">Selenium cofactor biosynthesis protein YqeC</fullName>
    </submittedName>
</protein>
<dbReference type="RefSeq" id="WP_406768244.1">
    <property type="nucleotide sequence ID" value="NZ_JBJHZZ010000001.1"/>
</dbReference>
<organism evidence="1 2">
    <name type="scientific">Candidatus Clostridium stratigraminis</name>
    <dbReference type="NCBI Taxonomy" id="3381661"/>
    <lineage>
        <taxon>Bacteria</taxon>
        <taxon>Bacillati</taxon>
        <taxon>Bacillota</taxon>
        <taxon>Clostridia</taxon>
        <taxon>Eubacteriales</taxon>
        <taxon>Clostridiaceae</taxon>
        <taxon>Clostridium</taxon>
    </lineage>
</organism>